<gene>
    <name evidence="2" type="ORF">RCL2_000287400</name>
</gene>
<sequence>MSSELYEVGKEDLELALTEAVNEVSNGKGETEELEDSSSNDEPDISTITSSSTAANKSKLVITSNAPEEEMDISFTEEDQSASQLHITKEDQPNMVSSMIKDKKKRKKKKSGQNQSQKANQANQPIPSSSSSNPFVLEKSSPTSSNEANFIVTGFCPSPMSKAVRDILVYDIPTKWSNINILQHLSSWEIKLPDETRKIIGYLSTWDSMKECIDTPMIWNGASLKWSCHLGPSNDKKSYKCQIEIKTSKTSNTNNSQNWSHKSNMVSTGLNRIPIGNCRDSRQAKKIKEEIPLISNRFSDTKKKSSLKKPQISKKKLAADIATIMETLKTLVRQ</sequence>
<accession>A0A8H3KYL8</accession>
<evidence type="ECO:0000256" key="1">
    <source>
        <dbReference type="SAM" id="MobiDB-lite"/>
    </source>
</evidence>
<feature type="compositionally biased region" description="Basic residues" evidence="1">
    <location>
        <begin position="102"/>
        <end position="111"/>
    </location>
</feature>
<feature type="compositionally biased region" description="Acidic residues" evidence="1">
    <location>
        <begin position="67"/>
        <end position="80"/>
    </location>
</feature>
<protein>
    <submittedName>
        <fullName evidence="2">Uncharacterized protein</fullName>
    </submittedName>
</protein>
<comment type="caution">
    <text evidence="2">The sequence shown here is derived from an EMBL/GenBank/DDBJ whole genome shotgun (WGS) entry which is preliminary data.</text>
</comment>
<feature type="region of interest" description="Disordered" evidence="1">
    <location>
        <begin position="21"/>
        <end position="142"/>
    </location>
</feature>
<evidence type="ECO:0000313" key="3">
    <source>
        <dbReference type="Proteomes" id="UP000615446"/>
    </source>
</evidence>
<dbReference type="AlphaFoldDB" id="A0A8H3KYL8"/>
<proteinExistence type="predicted"/>
<name>A0A8H3KYL8_9GLOM</name>
<feature type="compositionally biased region" description="Acidic residues" evidence="1">
    <location>
        <begin position="32"/>
        <end position="44"/>
    </location>
</feature>
<evidence type="ECO:0000313" key="2">
    <source>
        <dbReference type="EMBL" id="GES75436.1"/>
    </source>
</evidence>
<dbReference type="EMBL" id="BLAL01000016">
    <property type="protein sequence ID" value="GES75436.1"/>
    <property type="molecule type" value="Genomic_DNA"/>
</dbReference>
<dbReference type="Proteomes" id="UP000615446">
    <property type="component" value="Unassembled WGS sequence"/>
</dbReference>
<feature type="compositionally biased region" description="Low complexity" evidence="1">
    <location>
        <begin position="112"/>
        <end position="132"/>
    </location>
</feature>
<reference evidence="2" key="1">
    <citation type="submission" date="2019-10" db="EMBL/GenBank/DDBJ databases">
        <title>Conservation and host-specific expression of non-tandemly repeated heterogenous ribosome RNA gene in arbuscular mycorrhizal fungi.</title>
        <authorList>
            <person name="Maeda T."/>
            <person name="Kobayashi Y."/>
            <person name="Nakagawa T."/>
            <person name="Ezawa T."/>
            <person name="Yamaguchi K."/>
            <person name="Bino T."/>
            <person name="Nishimoto Y."/>
            <person name="Shigenobu S."/>
            <person name="Kawaguchi M."/>
        </authorList>
    </citation>
    <scope>NUCLEOTIDE SEQUENCE</scope>
    <source>
        <strain evidence="2">HR1</strain>
    </source>
</reference>
<organism evidence="2 3">
    <name type="scientific">Rhizophagus clarus</name>
    <dbReference type="NCBI Taxonomy" id="94130"/>
    <lineage>
        <taxon>Eukaryota</taxon>
        <taxon>Fungi</taxon>
        <taxon>Fungi incertae sedis</taxon>
        <taxon>Mucoromycota</taxon>
        <taxon>Glomeromycotina</taxon>
        <taxon>Glomeromycetes</taxon>
        <taxon>Glomerales</taxon>
        <taxon>Glomeraceae</taxon>
        <taxon>Rhizophagus</taxon>
    </lineage>
</organism>